<comment type="caution">
    <text evidence="4">The sequence shown here is derived from an EMBL/GenBank/DDBJ whole genome shotgun (WGS) entry which is preliminary data.</text>
</comment>
<feature type="compositionally biased region" description="Polar residues" evidence="3">
    <location>
        <begin position="380"/>
        <end position="391"/>
    </location>
</feature>
<dbReference type="EMBL" id="JAELUR010000022">
    <property type="protein sequence ID" value="KAG7413338.1"/>
    <property type="molecule type" value="Genomic_DNA"/>
</dbReference>
<feature type="region of interest" description="Disordered" evidence="3">
    <location>
        <begin position="1"/>
        <end position="23"/>
    </location>
</feature>
<accession>A0A8J5P208</accession>
<evidence type="ECO:0000313" key="4">
    <source>
        <dbReference type="EMBL" id="KAG7413338.1"/>
    </source>
</evidence>
<comment type="subcellular location">
    <subcellularLocation>
        <location evidence="1">Nucleus</location>
    </subcellularLocation>
</comment>
<dbReference type="GO" id="GO:0005634">
    <property type="term" value="C:nucleus"/>
    <property type="evidence" value="ECO:0007669"/>
    <property type="project" value="UniProtKB-SubCell"/>
</dbReference>
<dbReference type="AlphaFoldDB" id="A0A8J5P208"/>
<feature type="compositionally biased region" description="Polar residues" evidence="3">
    <location>
        <begin position="337"/>
        <end position="353"/>
    </location>
</feature>
<evidence type="ECO:0000256" key="2">
    <source>
        <dbReference type="ARBA" id="ARBA00023242"/>
    </source>
</evidence>
<dbReference type="Proteomes" id="UP000693942">
    <property type="component" value="Unassembled WGS sequence"/>
</dbReference>
<keyword evidence="2" id="KW-0539">Nucleus</keyword>
<dbReference type="PANTHER" id="PTHR12610:SF12">
    <property type="entry name" value="SEQUENCE-SPECIFIC SINGLE-STRANDED DNA-BINDING PROTEIN, ISOFORM D"/>
    <property type="match status" value="1"/>
</dbReference>
<dbReference type="GO" id="GO:0045944">
    <property type="term" value="P:positive regulation of transcription by RNA polymerase II"/>
    <property type="evidence" value="ECO:0007669"/>
    <property type="project" value="TreeGrafter"/>
</dbReference>
<feature type="region of interest" description="Disordered" evidence="3">
    <location>
        <begin position="210"/>
        <end position="248"/>
    </location>
</feature>
<evidence type="ECO:0000256" key="3">
    <source>
        <dbReference type="SAM" id="MobiDB-lite"/>
    </source>
</evidence>
<evidence type="ECO:0000313" key="5">
    <source>
        <dbReference type="Proteomes" id="UP000693942"/>
    </source>
</evidence>
<dbReference type="PANTHER" id="PTHR12610">
    <property type="entry name" value="SINGLE STRANDED DNA BINDING PROTEIN"/>
    <property type="match status" value="1"/>
</dbReference>
<name>A0A8J5P208_FUSOX</name>
<evidence type="ECO:0000256" key="1">
    <source>
        <dbReference type="ARBA" id="ARBA00004123"/>
    </source>
</evidence>
<proteinExistence type="predicted"/>
<feature type="region of interest" description="Disordered" evidence="3">
    <location>
        <begin position="325"/>
        <end position="424"/>
    </location>
</feature>
<organism evidence="4 5">
    <name type="scientific">Fusarium oxysporum f. sp. raphani</name>
    <dbReference type="NCBI Taxonomy" id="96318"/>
    <lineage>
        <taxon>Eukaryota</taxon>
        <taxon>Fungi</taxon>
        <taxon>Dikarya</taxon>
        <taxon>Ascomycota</taxon>
        <taxon>Pezizomycotina</taxon>
        <taxon>Sordariomycetes</taxon>
        <taxon>Hypocreomycetidae</taxon>
        <taxon>Hypocreales</taxon>
        <taxon>Nectriaceae</taxon>
        <taxon>Fusarium</taxon>
        <taxon>Fusarium oxysporum species complex</taxon>
    </lineage>
</organism>
<gene>
    <name evidence="4" type="primary">somA-2</name>
    <name evidence="4" type="ORF">Forpi1262_v017053</name>
</gene>
<reference evidence="4" key="1">
    <citation type="submission" date="2021-04" db="EMBL/GenBank/DDBJ databases">
        <title>First draft genome resource for Brassicaceae pathogens Fusarium oxysporum f. sp. raphani and Fusarium oxysporum f. sp. rapae.</title>
        <authorList>
            <person name="Asai S."/>
        </authorList>
    </citation>
    <scope>NUCLEOTIDE SEQUENCE</scope>
    <source>
        <strain evidence="4">Tf1262</strain>
    </source>
</reference>
<protein>
    <submittedName>
        <fullName evidence="4">Transcriptional activator somA</fullName>
    </submittedName>
</protein>
<feature type="compositionally biased region" description="Basic and acidic residues" evidence="3">
    <location>
        <begin position="354"/>
        <end position="365"/>
    </location>
</feature>
<sequence length="559" mass="61388">MANVNARTGHVHDASTPPPENCNKRTQLNTHIYEYFFHHGMFDCAQAIRKADSNIKVQRHGPCNPCDDEHSRLNDAFYNESVRVGFGFKRPEQLPIPSVLSLSPESCFLCEWFSLLWAMFNAQKNVHGGSEGNQCAGLMQQHNWPRWNASRSRTQSSLLPPHGPARTTYNAFYNSGEMDVGNRKPRTSGAQACGRRNRALQEFQVQLTSMEQQNQDALTARQDRSGLSRNDGVPGRWGGQGPPEGPQLFQRSALQGARPGALPNTANQIKLGTQQMNNTGIGGVSGNMAVVRMNGWTRASTGSQLCRQSNSQAMRQPVVAEEMQFQQQEKTGHNWPVQWQSNPSENQIPQTAQREVEVTPQERSRRPSSKPGHANESAKPISTISSLSQTIKAAPPTPQLGRAARQKRPVPKGTTPRKGTKKVKTEMVTLKIPKSNVSSGAAPAARTTSNSVPQIKPVDVRKDTQDTSLAHVVPTGQPVVPPPLTPASLAANAPFHLVESVTFSMEDPNMTDDASLPIFEGGLHGFDLDSFLESSSKDLGVFYIDYFPSNVRASDNNRD</sequence>